<accession>A0A261VJ16</accession>
<comment type="caution">
    <text evidence="4">The sequence shown here is derived from an EMBL/GenBank/DDBJ whole genome shotgun (WGS) entry which is preliminary data.</text>
</comment>
<dbReference type="RefSeq" id="WP_094807530.1">
    <property type="nucleotide sequence ID" value="NZ_NEVT01000007.1"/>
</dbReference>
<dbReference type="SUPFAM" id="SSF53335">
    <property type="entry name" value="S-adenosyl-L-methionine-dependent methyltransferases"/>
    <property type="match status" value="1"/>
</dbReference>
<keyword evidence="2 4" id="KW-0808">Transferase</keyword>
<keyword evidence="5" id="KW-1185">Reference proteome</keyword>
<dbReference type="AlphaFoldDB" id="A0A261VJ16"/>
<name>A0A261VJ16_9BORD</name>
<evidence type="ECO:0000256" key="1">
    <source>
        <dbReference type="ARBA" id="ARBA00022603"/>
    </source>
</evidence>
<dbReference type="Gene3D" id="3.40.50.150">
    <property type="entry name" value="Vaccinia Virus protein VP39"/>
    <property type="match status" value="1"/>
</dbReference>
<gene>
    <name evidence="4" type="ORF">CAL24_18540</name>
</gene>
<evidence type="ECO:0000256" key="3">
    <source>
        <dbReference type="ARBA" id="ARBA00022691"/>
    </source>
</evidence>
<keyword evidence="1 4" id="KW-0489">Methyltransferase</keyword>
<dbReference type="PANTHER" id="PTHR43167">
    <property type="entry name" value="PUTATIVE (AFU_ORTHOLOGUE AFUA_6G01830)-RELATED"/>
    <property type="match status" value="1"/>
</dbReference>
<proteinExistence type="predicted"/>
<dbReference type="Proteomes" id="UP000215633">
    <property type="component" value="Unassembled WGS sequence"/>
</dbReference>
<evidence type="ECO:0000313" key="4">
    <source>
        <dbReference type="EMBL" id="OZI73837.1"/>
    </source>
</evidence>
<evidence type="ECO:0000256" key="2">
    <source>
        <dbReference type="ARBA" id="ARBA00022679"/>
    </source>
</evidence>
<dbReference type="InterPro" id="IPR002935">
    <property type="entry name" value="SAM_O-MeTrfase"/>
</dbReference>
<sequence>MTTLTTAPVAPLLERLFAQADAALPATRAAFADLSEDEQARLMRSKTDYLDLYRRLKDVPLPVSREAGRLLYLLARGCGARSIVEFGASFGISTLHLAAALRDNGGGRLITTEFEPAKAARAREHLAAGGLSDLVELREGDALETLREDLPQTIDLLLLDGAKALYPDVLERVESRLRPGAFIVADNADHSPDYLARVRSPARGYLSVPFAADIELSVRLG</sequence>
<organism evidence="4 5">
    <name type="scientific">Bordetella genomosp. 2</name>
    <dbReference type="NCBI Taxonomy" id="1983456"/>
    <lineage>
        <taxon>Bacteria</taxon>
        <taxon>Pseudomonadati</taxon>
        <taxon>Pseudomonadota</taxon>
        <taxon>Betaproteobacteria</taxon>
        <taxon>Burkholderiales</taxon>
        <taxon>Alcaligenaceae</taxon>
        <taxon>Bordetella</taxon>
    </lineage>
</organism>
<dbReference type="InterPro" id="IPR029063">
    <property type="entry name" value="SAM-dependent_MTases_sf"/>
</dbReference>
<dbReference type="PANTHER" id="PTHR43167:SF1">
    <property type="entry name" value="PUTATIVE (AFU_ORTHOLOGUE AFUA_6G01830)-RELATED"/>
    <property type="match status" value="1"/>
</dbReference>
<dbReference type="GO" id="GO:0008171">
    <property type="term" value="F:O-methyltransferase activity"/>
    <property type="evidence" value="ECO:0007669"/>
    <property type="project" value="InterPro"/>
</dbReference>
<dbReference type="GO" id="GO:0032259">
    <property type="term" value="P:methylation"/>
    <property type="evidence" value="ECO:0007669"/>
    <property type="project" value="UniProtKB-KW"/>
</dbReference>
<dbReference type="Pfam" id="PF13578">
    <property type="entry name" value="Methyltransf_24"/>
    <property type="match status" value="1"/>
</dbReference>
<dbReference type="EMBL" id="NEVT01000007">
    <property type="protein sequence ID" value="OZI73837.1"/>
    <property type="molecule type" value="Genomic_DNA"/>
</dbReference>
<protein>
    <submittedName>
        <fullName evidence="4">Methyltransferase</fullName>
    </submittedName>
</protein>
<dbReference type="CDD" id="cd02440">
    <property type="entry name" value="AdoMet_MTases"/>
    <property type="match status" value="1"/>
</dbReference>
<keyword evidence="3" id="KW-0949">S-adenosyl-L-methionine</keyword>
<reference evidence="5" key="1">
    <citation type="submission" date="2017-05" db="EMBL/GenBank/DDBJ databases">
        <title>Complete and WGS of Bordetella genogroups.</title>
        <authorList>
            <person name="Spilker T."/>
            <person name="Lipuma J."/>
        </authorList>
    </citation>
    <scope>NUCLEOTIDE SEQUENCE [LARGE SCALE GENOMIC DNA]</scope>
    <source>
        <strain evidence="5">AU8256</strain>
    </source>
</reference>
<evidence type="ECO:0000313" key="5">
    <source>
        <dbReference type="Proteomes" id="UP000215633"/>
    </source>
</evidence>
<dbReference type="PROSITE" id="PS51682">
    <property type="entry name" value="SAM_OMT_I"/>
    <property type="match status" value="1"/>
</dbReference>